<keyword evidence="2" id="KW-1185">Reference proteome</keyword>
<evidence type="ECO:0000313" key="2">
    <source>
        <dbReference type="Proteomes" id="UP000184314"/>
    </source>
</evidence>
<organism evidence="1 2">
    <name type="scientific">Maribacter aquivivus</name>
    <dbReference type="NCBI Taxonomy" id="228958"/>
    <lineage>
        <taxon>Bacteria</taxon>
        <taxon>Pseudomonadati</taxon>
        <taxon>Bacteroidota</taxon>
        <taxon>Flavobacteriia</taxon>
        <taxon>Flavobacteriales</taxon>
        <taxon>Flavobacteriaceae</taxon>
        <taxon>Maribacter</taxon>
    </lineage>
</organism>
<proteinExistence type="predicted"/>
<evidence type="ECO:0008006" key="3">
    <source>
        <dbReference type="Google" id="ProtNLM"/>
    </source>
</evidence>
<reference evidence="2" key="1">
    <citation type="submission" date="2016-11" db="EMBL/GenBank/DDBJ databases">
        <authorList>
            <person name="Varghese N."/>
            <person name="Submissions S."/>
        </authorList>
    </citation>
    <scope>NUCLEOTIDE SEQUENCE [LARGE SCALE GENOMIC DNA]</scope>
    <source>
        <strain evidence="2">DSM 16478</strain>
    </source>
</reference>
<gene>
    <name evidence="1" type="ORF">SAMN04488007_3616</name>
</gene>
<sequence>MLLYIFTGNQLRQDKMENTPKTMNGLYENLGKLFYAVAISDGTVHNNEWEKVKEYVKEDWLYIDDFTDRYGTDAANQIEIVFDVLMESEKDSQECFNEFKEFYKIHPHAFSDKIKTLTKKTAKAIASSFSGNNKSELILLAKIELLLN</sequence>
<dbReference type="STRING" id="228958.SAMN04488007_3616"/>
<dbReference type="EMBL" id="FQZX01000003">
    <property type="protein sequence ID" value="SHK67748.1"/>
    <property type="molecule type" value="Genomic_DNA"/>
</dbReference>
<name>A0A1M6UFB8_9FLAO</name>
<accession>A0A1M6UFB8</accession>
<dbReference type="Proteomes" id="UP000184314">
    <property type="component" value="Unassembled WGS sequence"/>
</dbReference>
<protein>
    <recommendedName>
        <fullName evidence="3">Tellurite resistance protein TerB</fullName>
    </recommendedName>
</protein>
<dbReference type="AlphaFoldDB" id="A0A1M6UFB8"/>
<evidence type="ECO:0000313" key="1">
    <source>
        <dbReference type="EMBL" id="SHK67748.1"/>
    </source>
</evidence>